<dbReference type="InterPro" id="IPR031849">
    <property type="entry name" value="DUF5069"/>
</dbReference>
<accession>A0A1T4YQ10</accession>
<evidence type="ECO:0000313" key="2">
    <source>
        <dbReference type="EMBL" id="SKB03806.1"/>
    </source>
</evidence>
<dbReference type="Pfam" id="PF16798">
    <property type="entry name" value="DUF5069"/>
    <property type="match status" value="1"/>
</dbReference>
<dbReference type="OrthoDB" id="197194at2"/>
<evidence type="ECO:0000259" key="1">
    <source>
        <dbReference type="Pfam" id="PF16798"/>
    </source>
</evidence>
<protein>
    <recommendedName>
        <fullName evidence="1">DUF5069 domain-containing protein</fullName>
    </recommendedName>
</protein>
<dbReference type="AlphaFoldDB" id="A0A1T4YQ10"/>
<gene>
    <name evidence="2" type="ORF">SAMN02745166_03926</name>
</gene>
<dbReference type="STRING" id="48467.SAMN02745166_03926"/>
<sequence>MKHYIWDSYFVELFDACVDEYDEGNQDFESWFSDEDQDFLKSIGCREREFFDFVEDNVTSGGENPTAITALLVAAVRRDYFLTIQKGVPSSNVIVPSELPAKTAELEGFVWLPRIMAKARAKLKGEMDADTMFCCGGDRAFLSKHDIHPADFLRVVWAAGDDDQKIVAYVKSRQS</sequence>
<dbReference type="EMBL" id="FUYE01000015">
    <property type="protein sequence ID" value="SKB03806.1"/>
    <property type="molecule type" value="Genomic_DNA"/>
</dbReference>
<reference evidence="3" key="1">
    <citation type="submission" date="2017-02" db="EMBL/GenBank/DDBJ databases">
        <authorList>
            <person name="Varghese N."/>
            <person name="Submissions S."/>
        </authorList>
    </citation>
    <scope>NUCLEOTIDE SEQUENCE [LARGE SCALE GENOMIC DNA]</scope>
    <source>
        <strain evidence="3">ATCC 700200</strain>
    </source>
</reference>
<dbReference type="RefSeq" id="WP_078815075.1">
    <property type="nucleotide sequence ID" value="NZ_FUYE01000015.1"/>
</dbReference>
<keyword evidence="3" id="KW-1185">Reference proteome</keyword>
<name>A0A1T4YQ10_9BACT</name>
<organism evidence="2 3">
    <name type="scientific">Prosthecobacter debontii</name>
    <dbReference type="NCBI Taxonomy" id="48467"/>
    <lineage>
        <taxon>Bacteria</taxon>
        <taxon>Pseudomonadati</taxon>
        <taxon>Verrucomicrobiota</taxon>
        <taxon>Verrucomicrobiia</taxon>
        <taxon>Verrucomicrobiales</taxon>
        <taxon>Verrucomicrobiaceae</taxon>
        <taxon>Prosthecobacter</taxon>
    </lineage>
</organism>
<dbReference type="Proteomes" id="UP000190774">
    <property type="component" value="Unassembled WGS sequence"/>
</dbReference>
<evidence type="ECO:0000313" key="3">
    <source>
        <dbReference type="Proteomes" id="UP000190774"/>
    </source>
</evidence>
<proteinExistence type="predicted"/>
<feature type="domain" description="DUF5069" evidence="1">
    <location>
        <begin position="103"/>
        <end position="173"/>
    </location>
</feature>